<proteinExistence type="predicted"/>
<name>A0AA36IGM0_9DINO</name>
<accession>A0AA36IGM0</accession>
<evidence type="ECO:0000313" key="2">
    <source>
        <dbReference type="Proteomes" id="UP001178507"/>
    </source>
</evidence>
<dbReference type="Proteomes" id="UP001178507">
    <property type="component" value="Unassembled WGS sequence"/>
</dbReference>
<sequence length="164" mass="18362">MRRPVGWLKRFWQDKAEGEDGGHFLLIVLVRHLTDEDFTLSVVNTGDGLQYHPVRHCGKAPRPEQPVRQCPLVLCNVPCRRVTCGTFWYLLFRQLVSPSGSNGPRLLYSTLLPAWASGWARGPLGRLGRSQRCSSSSPWMPTSAKSPKVGPSFVLFQLQGMAPF</sequence>
<reference evidence="1" key="1">
    <citation type="submission" date="2023-08" db="EMBL/GenBank/DDBJ databases">
        <authorList>
            <person name="Chen Y."/>
            <person name="Shah S."/>
            <person name="Dougan E. K."/>
            <person name="Thang M."/>
            <person name="Chan C."/>
        </authorList>
    </citation>
    <scope>NUCLEOTIDE SEQUENCE</scope>
</reference>
<evidence type="ECO:0000313" key="1">
    <source>
        <dbReference type="EMBL" id="CAJ1385954.1"/>
    </source>
</evidence>
<dbReference type="EMBL" id="CAUJNA010001310">
    <property type="protein sequence ID" value="CAJ1385954.1"/>
    <property type="molecule type" value="Genomic_DNA"/>
</dbReference>
<organism evidence="1 2">
    <name type="scientific">Effrenium voratum</name>
    <dbReference type="NCBI Taxonomy" id="2562239"/>
    <lineage>
        <taxon>Eukaryota</taxon>
        <taxon>Sar</taxon>
        <taxon>Alveolata</taxon>
        <taxon>Dinophyceae</taxon>
        <taxon>Suessiales</taxon>
        <taxon>Symbiodiniaceae</taxon>
        <taxon>Effrenium</taxon>
    </lineage>
</organism>
<comment type="caution">
    <text evidence="1">The sequence shown here is derived from an EMBL/GenBank/DDBJ whole genome shotgun (WGS) entry which is preliminary data.</text>
</comment>
<dbReference type="AlphaFoldDB" id="A0AA36IGM0"/>
<protein>
    <submittedName>
        <fullName evidence="1">Uncharacterized protein</fullName>
    </submittedName>
</protein>
<gene>
    <name evidence="1" type="ORF">EVOR1521_LOCUS12431</name>
</gene>
<keyword evidence="2" id="KW-1185">Reference proteome</keyword>